<evidence type="ECO:0000256" key="5">
    <source>
        <dbReference type="ARBA" id="ARBA00023288"/>
    </source>
</evidence>
<keyword evidence="3" id="KW-0472">Membrane</keyword>
<dbReference type="PROSITE" id="PS51257">
    <property type="entry name" value="PROKAR_LIPOPROTEIN"/>
    <property type="match status" value="1"/>
</dbReference>
<accession>A0A1M5VF50</accession>
<dbReference type="PANTHER" id="PTHR43649">
    <property type="entry name" value="ARABINOSE-BINDING PROTEIN-RELATED"/>
    <property type="match status" value="1"/>
</dbReference>
<keyword evidence="4" id="KW-0564">Palmitate</keyword>
<reference evidence="7 8" key="1">
    <citation type="submission" date="2016-11" db="EMBL/GenBank/DDBJ databases">
        <authorList>
            <person name="Jaros S."/>
            <person name="Januszkiewicz K."/>
            <person name="Wedrychowicz H."/>
        </authorList>
    </citation>
    <scope>NUCLEOTIDE SEQUENCE [LARGE SCALE GENOMIC DNA]</scope>
    <source>
        <strain evidence="7 8">DSM 8605</strain>
    </source>
</reference>
<gene>
    <name evidence="7" type="ORF">SAMN02745207_02245</name>
</gene>
<dbReference type="Gene3D" id="3.40.190.10">
    <property type="entry name" value="Periplasmic binding protein-like II"/>
    <property type="match status" value="2"/>
</dbReference>
<dbReference type="STRING" id="1121316.SAMN02745207_02245"/>
<evidence type="ECO:0000256" key="1">
    <source>
        <dbReference type="ARBA" id="ARBA00022475"/>
    </source>
</evidence>
<dbReference type="RefSeq" id="WP_073338524.1">
    <property type="nucleotide sequence ID" value="NZ_FQXM01000011.1"/>
</dbReference>
<name>A0A1M5VF50_9CLOT</name>
<feature type="chain" id="PRO_5039157111" evidence="6">
    <location>
        <begin position="22"/>
        <end position="433"/>
    </location>
</feature>
<organism evidence="7 8">
    <name type="scientific">Clostridium grantii DSM 8605</name>
    <dbReference type="NCBI Taxonomy" id="1121316"/>
    <lineage>
        <taxon>Bacteria</taxon>
        <taxon>Bacillati</taxon>
        <taxon>Bacillota</taxon>
        <taxon>Clostridia</taxon>
        <taxon>Eubacteriales</taxon>
        <taxon>Clostridiaceae</taxon>
        <taxon>Clostridium</taxon>
    </lineage>
</organism>
<dbReference type="Proteomes" id="UP000184447">
    <property type="component" value="Unassembled WGS sequence"/>
</dbReference>
<evidence type="ECO:0000256" key="6">
    <source>
        <dbReference type="SAM" id="SignalP"/>
    </source>
</evidence>
<evidence type="ECO:0000256" key="2">
    <source>
        <dbReference type="ARBA" id="ARBA00022729"/>
    </source>
</evidence>
<dbReference type="OrthoDB" id="42940at2"/>
<evidence type="ECO:0000256" key="4">
    <source>
        <dbReference type="ARBA" id="ARBA00023139"/>
    </source>
</evidence>
<evidence type="ECO:0000313" key="8">
    <source>
        <dbReference type="Proteomes" id="UP000184447"/>
    </source>
</evidence>
<dbReference type="InterPro" id="IPR006059">
    <property type="entry name" value="SBP"/>
</dbReference>
<dbReference type="SUPFAM" id="SSF53850">
    <property type="entry name" value="Periplasmic binding protein-like II"/>
    <property type="match status" value="1"/>
</dbReference>
<dbReference type="PANTHER" id="PTHR43649:SF33">
    <property type="entry name" value="POLYGALACTURONAN_RHAMNOGALACTURONAN-BINDING PROTEIN YTCQ"/>
    <property type="match status" value="1"/>
</dbReference>
<protein>
    <submittedName>
        <fullName evidence="7">Raffinose/stachyose/melibiose transport system substrate-binding protein</fullName>
    </submittedName>
</protein>
<keyword evidence="5" id="KW-0449">Lipoprotein</keyword>
<proteinExistence type="predicted"/>
<evidence type="ECO:0000256" key="3">
    <source>
        <dbReference type="ARBA" id="ARBA00023136"/>
    </source>
</evidence>
<dbReference type="InterPro" id="IPR050490">
    <property type="entry name" value="Bact_solute-bd_prot1"/>
</dbReference>
<dbReference type="EMBL" id="FQXM01000011">
    <property type="protein sequence ID" value="SHH73533.1"/>
    <property type="molecule type" value="Genomic_DNA"/>
</dbReference>
<sequence>MKIKKIFALLLVISIMTTLFVGCSDSSTEKEDKVTLKIACFAPDDSKLFNDKDLQGAFQKEHPNVNIEVEEYKDAAEYNNAMKIRASANQLPDVMYMKTYMFSDYKDYLSDLTELESTDNNLFSKDYRIDDKVYGLPTVSGKSYVYYWTDMFEEAGVEVPKTWNEFADVAKTLKDFYSKNDPNFIALGVGAKDEWPTYPYMEFMPAAESGNGALWNEIATQDEPFAEGTDISKTYHKVYDLFTSGVCGKDPLGIGHDQVSSLFAEKQVGMITFAPTLLSKLQGEGRDLSTLSTFYLPVRDSEDEEFRNVIQGDNFLSISQDSANQEIAKEFINFFFSNEWYPEFINAKGDDSALSTYSKEKDPILKAADEKQPDMVNVCYDGGNKDFNDIVAQTKFNYKKLGAQFFIEGFDLDEELVRLNEAWKQARTTLNIK</sequence>
<evidence type="ECO:0000313" key="7">
    <source>
        <dbReference type="EMBL" id="SHH73533.1"/>
    </source>
</evidence>
<keyword evidence="8" id="KW-1185">Reference proteome</keyword>
<keyword evidence="1" id="KW-1003">Cell membrane</keyword>
<dbReference type="Pfam" id="PF01547">
    <property type="entry name" value="SBP_bac_1"/>
    <property type="match status" value="1"/>
</dbReference>
<dbReference type="AlphaFoldDB" id="A0A1M5VF50"/>
<feature type="signal peptide" evidence="6">
    <location>
        <begin position="1"/>
        <end position="21"/>
    </location>
</feature>
<keyword evidence="2 6" id="KW-0732">Signal</keyword>